<sequence>MNAAHKKKLITLTALGAAVLAAAGYGAWWWHSGRFIQSTDDAYIGGDISAISTKVSGYIQQIAVQDNMAVKKGDLLIRIDDRDYQAALTKAQGEVAAQQAALADIAATRRLQQATIQGSSASVAAAAAATEKSANDNRRYNALEASSAISAQIRDNASADYRRARAEQGKAQADRAVAERQLAVLDAREKQTQAALEQAQANLTMAKLNLSYTEIRAPFDGVIGNRRAWSGSFVTSGTQLLSLVPSHGLWVDANFKENQLANMRAGLPVTVVADVLPNRTFKGHIASVSPATGSRFSILPAENATGNFTKIVQRVPVRIALEGDGAKLDVLRPGLSVIVTVDQKSTR</sequence>
<dbReference type="Pfam" id="PF25954">
    <property type="entry name" value="Beta-barrel_RND_2"/>
    <property type="match status" value="1"/>
</dbReference>
<dbReference type="PANTHER" id="PTHR30386">
    <property type="entry name" value="MEMBRANE FUSION SUBUNIT OF EMRAB-TOLC MULTIDRUG EFFLUX PUMP"/>
    <property type="match status" value="1"/>
</dbReference>
<dbReference type="KEGG" id="cnt:JT31_16200"/>
<evidence type="ECO:0000259" key="3">
    <source>
        <dbReference type="Pfam" id="PF25917"/>
    </source>
</evidence>
<feature type="coiled-coil region" evidence="2">
    <location>
        <begin position="182"/>
        <end position="209"/>
    </location>
</feature>
<feature type="domain" description="Multidrug resistance protein MdtA-like barrel-sandwich hybrid" evidence="3">
    <location>
        <begin position="50"/>
        <end position="241"/>
    </location>
</feature>
<dbReference type="Pfam" id="PF25917">
    <property type="entry name" value="BSH_RND"/>
    <property type="match status" value="1"/>
</dbReference>
<dbReference type="InterPro" id="IPR050739">
    <property type="entry name" value="MFP"/>
</dbReference>
<dbReference type="PANTHER" id="PTHR30386:SF24">
    <property type="entry name" value="MULTIDRUG RESISTANCE EFFLUX PUMP"/>
    <property type="match status" value="1"/>
</dbReference>
<evidence type="ECO:0000259" key="4">
    <source>
        <dbReference type="Pfam" id="PF25954"/>
    </source>
</evidence>
<evidence type="ECO:0000256" key="1">
    <source>
        <dbReference type="ARBA" id="ARBA00009477"/>
    </source>
</evidence>
<dbReference type="AlphaFoldDB" id="A0A089Q0B5"/>
<name>A0A089Q0B5_9ENTR</name>
<dbReference type="OrthoDB" id="9811754at2"/>
<dbReference type="EMBL" id="CP009451">
    <property type="protein sequence ID" value="AIR06102.1"/>
    <property type="molecule type" value="Genomic_DNA"/>
</dbReference>
<dbReference type="Gene3D" id="2.40.50.100">
    <property type="match status" value="1"/>
</dbReference>
<evidence type="ECO:0000256" key="2">
    <source>
        <dbReference type="SAM" id="Coils"/>
    </source>
</evidence>
<dbReference type="RefSeq" id="WP_038479205.1">
    <property type="nucleotide sequence ID" value="NZ_CP009451.1"/>
</dbReference>
<dbReference type="GO" id="GO:0055085">
    <property type="term" value="P:transmembrane transport"/>
    <property type="evidence" value="ECO:0007669"/>
    <property type="project" value="InterPro"/>
</dbReference>
<dbReference type="Gene3D" id="1.10.287.470">
    <property type="entry name" value="Helix hairpin bin"/>
    <property type="match status" value="1"/>
</dbReference>
<comment type="similarity">
    <text evidence="1">Belongs to the membrane fusion protein (MFP) (TC 8.A.1) family.</text>
</comment>
<protein>
    <submittedName>
        <fullName evidence="5">Hemolysin D</fullName>
    </submittedName>
</protein>
<dbReference type="InterPro" id="IPR058792">
    <property type="entry name" value="Beta-barrel_RND_2"/>
</dbReference>
<dbReference type="Gene3D" id="2.40.30.170">
    <property type="match status" value="1"/>
</dbReference>
<accession>A0A089Q0B5</accession>
<organism evidence="5 6">
    <name type="scientific">Cedecea neteri</name>
    <dbReference type="NCBI Taxonomy" id="158822"/>
    <lineage>
        <taxon>Bacteria</taxon>
        <taxon>Pseudomonadati</taxon>
        <taxon>Pseudomonadota</taxon>
        <taxon>Gammaproteobacteria</taxon>
        <taxon>Enterobacterales</taxon>
        <taxon>Enterobacteriaceae</taxon>
        <taxon>Cedecea</taxon>
    </lineage>
</organism>
<evidence type="ECO:0000313" key="5">
    <source>
        <dbReference type="EMBL" id="AIR06102.1"/>
    </source>
</evidence>
<evidence type="ECO:0000313" key="6">
    <source>
        <dbReference type="Proteomes" id="UP000029481"/>
    </source>
</evidence>
<feature type="domain" description="CusB-like beta-barrel" evidence="4">
    <location>
        <begin position="249"/>
        <end position="292"/>
    </location>
</feature>
<keyword evidence="2" id="KW-0175">Coiled coil</keyword>
<keyword evidence="6" id="KW-1185">Reference proteome</keyword>
<dbReference type="Proteomes" id="UP000029481">
    <property type="component" value="Chromosome"/>
</dbReference>
<gene>
    <name evidence="5" type="ORF">JT31_16200</name>
</gene>
<reference evidence="5 6" key="1">
    <citation type="submission" date="2014-09" db="EMBL/GenBank/DDBJ databases">
        <title>Cedecea neteri SSMD04 Genome Sequencing.</title>
        <authorList>
            <person name="Tan J.-Y."/>
        </authorList>
    </citation>
    <scope>NUCLEOTIDE SEQUENCE [LARGE SCALE GENOMIC DNA]</scope>
    <source>
        <strain evidence="5 6">SSMD04</strain>
    </source>
</reference>
<dbReference type="SUPFAM" id="SSF111369">
    <property type="entry name" value="HlyD-like secretion proteins"/>
    <property type="match status" value="2"/>
</dbReference>
<proteinExistence type="inferred from homology"/>
<dbReference type="InterPro" id="IPR058625">
    <property type="entry name" value="MdtA-like_BSH"/>
</dbReference>